<dbReference type="RefSeq" id="WP_038060678.1">
    <property type="nucleotide sequence ID" value="NZ_JPSL02000039.1"/>
</dbReference>
<evidence type="ECO:0000259" key="4">
    <source>
        <dbReference type="SMART" id="SM00479"/>
    </source>
</evidence>
<keyword evidence="1" id="KW-0540">Nuclease</keyword>
<dbReference type="InterPro" id="IPR013520">
    <property type="entry name" value="Ribonucl_H"/>
</dbReference>
<dbReference type="PATRIC" id="fig|276.5.peg.188"/>
<dbReference type="NCBIfam" id="TIGR00573">
    <property type="entry name" value="dnaq"/>
    <property type="match status" value="1"/>
</dbReference>
<dbReference type="SUPFAM" id="SSF53098">
    <property type="entry name" value="Ribonuclease H-like"/>
    <property type="match status" value="1"/>
</dbReference>
<dbReference type="SMART" id="SM00479">
    <property type="entry name" value="EXOIII"/>
    <property type="match status" value="1"/>
</dbReference>
<name>A0A0A2WXE4_THEFI</name>
<dbReference type="FunFam" id="3.30.420.10:FF:000045">
    <property type="entry name" value="3'-5' exonuclease DinG"/>
    <property type="match status" value="1"/>
</dbReference>
<evidence type="ECO:0000313" key="6">
    <source>
        <dbReference type="Proteomes" id="UP000030364"/>
    </source>
</evidence>
<evidence type="ECO:0000313" key="5">
    <source>
        <dbReference type="EMBL" id="KGQ22970.1"/>
    </source>
</evidence>
<dbReference type="CDD" id="cd06127">
    <property type="entry name" value="DEDDh"/>
    <property type="match status" value="1"/>
</dbReference>
<dbReference type="Pfam" id="PF00929">
    <property type="entry name" value="RNase_T"/>
    <property type="match status" value="1"/>
</dbReference>
<dbReference type="Gene3D" id="3.30.420.10">
    <property type="entry name" value="Ribonuclease H-like superfamily/Ribonuclease H"/>
    <property type="match status" value="1"/>
</dbReference>
<reference evidence="5 6" key="1">
    <citation type="journal article" date="2015" name="Genome Announc.">
        <title>Draft Genome Sequence of the Thermophile Thermus filiformis ATCC 43280, Producer of Carotenoid-(Di)glucoside-Branched Fatty Acid (Di)esters and Source of Hyperthermostable Enzymes of Biotechnological Interest.</title>
        <authorList>
            <person name="Mandelli F."/>
            <person name="Oliveira Ramires B."/>
            <person name="Couger M.B."/>
            <person name="Paixao D.A."/>
            <person name="Camilo C.M."/>
            <person name="Polikarpov I."/>
            <person name="Prade R."/>
            <person name="Riano-Pachon D.M."/>
            <person name="Squina F.M."/>
        </authorList>
    </citation>
    <scope>NUCLEOTIDE SEQUENCE [LARGE SCALE GENOMIC DNA]</scope>
    <source>
        <strain evidence="5 6">ATCC 43280</strain>
    </source>
</reference>
<comment type="caution">
    <text evidence="5">The sequence shown here is derived from an EMBL/GenBank/DDBJ whole genome shotgun (WGS) entry which is preliminary data.</text>
</comment>
<dbReference type="EMBL" id="JPSL02000039">
    <property type="protein sequence ID" value="KGQ22970.1"/>
    <property type="molecule type" value="Genomic_DNA"/>
</dbReference>
<dbReference type="Proteomes" id="UP000030364">
    <property type="component" value="Unassembled WGS sequence"/>
</dbReference>
<dbReference type="GO" id="GO:0006260">
    <property type="term" value="P:DNA replication"/>
    <property type="evidence" value="ECO:0007669"/>
    <property type="project" value="InterPro"/>
</dbReference>
<dbReference type="STRING" id="276.THFILI_07645"/>
<organism evidence="5 6">
    <name type="scientific">Thermus filiformis</name>
    <dbReference type="NCBI Taxonomy" id="276"/>
    <lineage>
        <taxon>Bacteria</taxon>
        <taxon>Thermotogati</taxon>
        <taxon>Deinococcota</taxon>
        <taxon>Deinococci</taxon>
        <taxon>Thermales</taxon>
        <taxon>Thermaceae</taxon>
        <taxon>Thermus</taxon>
    </lineage>
</organism>
<evidence type="ECO:0000256" key="2">
    <source>
        <dbReference type="ARBA" id="ARBA00022801"/>
    </source>
</evidence>
<dbReference type="PANTHER" id="PTHR30231">
    <property type="entry name" value="DNA POLYMERASE III SUBUNIT EPSILON"/>
    <property type="match status" value="1"/>
</dbReference>
<keyword evidence="3" id="KW-0269">Exonuclease</keyword>
<dbReference type="AlphaFoldDB" id="A0A0A2WXE4"/>
<dbReference type="InterPro" id="IPR036397">
    <property type="entry name" value="RNaseH_sf"/>
</dbReference>
<keyword evidence="2" id="KW-0378">Hydrolase</keyword>
<feature type="domain" description="Exonuclease" evidence="4">
    <location>
        <begin position="67"/>
        <end position="231"/>
    </location>
</feature>
<dbReference type="InterPro" id="IPR006054">
    <property type="entry name" value="DnaQ"/>
</dbReference>
<dbReference type="OrthoDB" id="9803913at2"/>
<sequence>MIRYTLATRLARHLRALGRPLPPRALGEALRLQGPVEPVLLPLLDGRFWHREEVGLWEWVYPFPPEKVVVLDLETTGLAPSEAEIIEVGLVVLEGGKKRTLSRLVRPHRPPSPFITRLTGLSWEDLREAPPLEEVIPEVHEALQGGTLVLHNASFDLSFLGPALRRVGLSWEGPVVDTVVLARRALPGVRRVGLDSLAEVFDLRPKERHRALGDALLTLEVLHEVYYMLTAGRPRPLSALGRGVQQI</sequence>
<protein>
    <submittedName>
        <fullName evidence="5">DNA polymerase III subunit epsilon</fullName>
    </submittedName>
</protein>
<dbReference type="InterPro" id="IPR012337">
    <property type="entry name" value="RNaseH-like_sf"/>
</dbReference>
<evidence type="ECO:0000256" key="1">
    <source>
        <dbReference type="ARBA" id="ARBA00022722"/>
    </source>
</evidence>
<evidence type="ECO:0000256" key="3">
    <source>
        <dbReference type="ARBA" id="ARBA00022839"/>
    </source>
</evidence>
<dbReference type="GO" id="GO:0008408">
    <property type="term" value="F:3'-5' exonuclease activity"/>
    <property type="evidence" value="ECO:0007669"/>
    <property type="project" value="TreeGrafter"/>
</dbReference>
<proteinExistence type="predicted"/>
<dbReference type="GO" id="GO:0003677">
    <property type="term" value="F:DNA binding"/>
    <property type="evidence" value="ECO:0007669"/>
    <property type="project" value="InterPro"/>
</dbReference>
<accession>A0A0A2WXE4</accession>
<dbReference type="PANTHER" id="PTHR30231:SF4">
    <property type="entry name" value="PROTEIN NEN2"/>
    <property type="match status" value="1"/>
</dbReference>
<gene>
    <name evidence="5" type="ORF">THFILI_07645</name>
</gene>
<keyword evidence="6" id="KW-1185">Reference proteome</keyword>
<dbReference type="GO" id="GO:0003887">
    <property type="term" value="F:DNA-directed DNA polymerase activity"/>
    <property type="evidence" value="ECO:0007669"/>
    <property type="project" value="InterPro"/>
</dbReference>